<evidence type="ECO:0000259" key="1">
    <source>
        <dbReference type="PROSITE" id="PS50878"/>
    </source>
</evidence>
<proteinExistence type="predicted"/>
<name>A0A8R7U726_TRIUA</name>
<evidence type="ECO:0000313" key="3">
    <source>
        <dbReference type="Proteomes" id="UP000015106"/>
    </source>
</evidence>
<dbReference type="Proteomes" id="UP000015106">
    <property type="component" value="Chromosome 4"/>
</dbReference>
<reference evidence="2" key="2">
    <citation type="submission" date="2018-03" db="EMBL/GenBank/DDBJ databases">
        <title>The Triticum urartu genome reveals the dynamic nature of wheat genome evolution.</title>
        <authorList>
            <person name="Ling H."/>
            <person name="Ma B."/>
            <person name="Shi X."/>
            <person name="Liu H."/>
            <person name="Dong L."/>
            <person name="Sun H."/>
            <person name="Cao Y."/>
            <person name="Gao Q."/>
            <person name="Zheng S."/>
            <person name="Li Y."/>
            <person name="Yu Y."/>
            <person name="Du H."/>
            <person name="Qi M."/>
            <person name="Li Y."/>
            <person name="Yu H."/>
            <person name="Cui Y."/>
            <person name="Wang N."/>
            <person name="Chen C."/>
            <person name="Wu H."/>
            <person name="Zhao Y."/>
            <person name="Zhang J."/>
            <person name="Li Y."/>
            <person name="Zhou W."/>
            <person name="Zhang B."/>
            <person name="Hu W."/>
            <person name="Eijk M."/>
            <person name="Tang J."/>
            <person name="Witsenboer H."/>
            <person name="Zhao S."/>
            <person name="Li Z."/>
            <person name="Zhang A."/>
            <person name="Wang D."/>
            <person name="Liang C."/>
        </authorList>
    </citation>
    <scope>NUCLEOTIDE SEQUENCE [LARGE SCALE GENOMIC DNA]</scope>
    <source>
        <strain evidence="2">cv. G1812</strain>
    </source>
</reference>
<keyword evidence="3" id="KW-1185">Reference proteome</keyword>
<dbReference type="EnsemblPlants" id="TuG1812G0400002165.01.T01">
    <property type="protein sequence ID" value="TuG1812G0400002165.01.T01"/>
    <property type="gene ID" value="TuG1812G0400002165.01"/>
</dbReference>
<dbReference type="InterPro" id="IPR000477">
    <property type="entry name" value="RT_dom"/>
</dbReference>
<protein>
    <recommendedName>
        <fullName evidence="1">Reverse transcriptase domain-containing protein</fullName>
    </recommendedName>
</protein>
<reference evidence="3" key="1">
    <citation type="journal article" date="2013" name="Nature">
        <title>Draft genome of the wheat A-genome progenitor Triticum urartu.</title>
        <authorList>
            <person name="Ling H.Q."/>
            <person name="Zhao S."/>
            <person name="Liu D."/>
            <person name="Wang J."/>
            <person name="Sun H."/>
            <person name="Zhang C."/>
            <person name="Fan H."/>
            <person name="Li D."/>
            <person name="Dong L."/>
            <person name="Tao Y."/>
            <person name="Gao C."/>
            <person name="Wu H."/>
            <person name="Li Y."/>
            <person name="Cui Y."/>
            <person name="Guo X."/>
            <person name="Zheng S."/>
            <person name="Wang B."/>
            <person name="Yu K."/>
            <person name="Liang Q."/>
            <person name="Yang W."/>
            <person name="Lou X."/>
            <person name="Chen J."/>
            <person name="Feng M."/>
            <person name="Jian J."/>
            <person name="Zhang X."/>
            <person name="Luo G."/>
            <person name="Jiang Y."/>
            <person name="Liu J."/>
            <person name="Wang Z."/>
            <person name="Sha Y."/>
            <person name="Zhang B."/>
            <person name="Wu H."/>
            <person name="Tang D."/>
            <person name="Shen Q."/>
            <person name="Xue P."/>
            <person name="Zou S."/>
            <person name="Wang X."/>
            <person name="Liu X."/>
            <person name="Wang F."/>
            <person name="Yang Y."/>
            <person name="An X."/>
            <person name="Dong Z."/>
            <person name="Zhang K."/>
            <person name="Zhang X."/>
            <person name="Luo M.C."/>
            <person name="Dvorak J."/>
            <person name="Tong Y."/>
            <person name="Wang J."/>
            <person name="Yang H."/>
            <person name="Li Z."/>
            <person name="Wang D."/>
            <person name="Zhang A."/>
            <person name="Wang J."/>
        </authorList>
    </citation>
    <scope>NUCLEOTIDE SEQUENCE</scope>
    <source>
        <strain evidence="3">cv. G1812</strain>
    </source>
</reference>
<dbReference type="AlphaFoldDB" id="A0A8R7U726"/>
<dbReference type="PROSITE" id="PS50878">
    <property type="entry name" value="RT_POL"/>
    <property type="match status" value="1"/>
</dbReference>
<dbReference type="Pfam" id="PF00078">
    <property type="entry name" value="RVT_1"/>
    <property type="match status" value="1"/>
</dbReference>
<accession>A0A8R7U726</accession>
<organism evidence="2 3">
    <name type="scientific">Triticum urartu</name>
    <name type="common">Red wild einkorn</name>
    <name type="synonym">Crithodium urartu</name>
    <dbReference type="NCBI Taxonomy" id="4572"/>
    <lineage>
        <taxon>Eukaryota</taxon>
        <taxon>Viridiplantae</taxon>
        <taxon>Streptophyta</taxon>
        <taxon>Embryophyta</taxon>
        <taxon>Tracheophyta</taxon>
        <taxon>Spermatophyta</taxon>
        <taxon>Magnoliopsida</taxon>
        <taxon>Liliopsida</taxon>
        <taxon>Poales</taxon>
        <taxon>Poaceae</taxon>
        <taxon>BOP clade</taxon>
        <taxon>Pooideae</taxon>
        <taxon>Triticodae</taxon>
        <taxon>Triticeae</taxon>
        <taxon>Triticinae</taxon>
        <taxon>Triticum</taxon>
    </lineage>
</organism>
<dbReference type="Gramene" id="TuG1812G0400002165.01.T01">
    <property type="protein sequence ID" value="TuG1812G0400002165.01.T01"/>
    <property type="gene ID" value="TuG1812G0400002165.01"/>
</dbReference>
<feature type="domain" description="Reverse transcriptase" evidence="1">
    <location>
        <begin position="1"/>
        <end position="122"/>
    </location>
</feature>
<sequence length="134" mass="14630">MCGFRQGDPLSPMLFVLVIDTLNNLICRAVAGGMLQRLTSRHMASSISLYADGVVVFCRPDKQDLSAVRRLLTLFGNASGMYTNFNKCAASPIRCMPKERLAIASHACPIKEFPTTYLGLPLSIHKVSTATLQP</sequence>
<reference evidence="2" key="3">
    <citation type="submission" date="2022-06" db="UniProtKB">
        <authorList>
            <consortium name="EnsemblPlants"/>
        </authorList>
    </citation>
    <scope>IDENTIFICATION</scope>
</reference>
<evidence type="ECO:0000313" key="2">
    <source>
        <dbReference type="EnsemblPlants" id="TuG1812G0400002165.01.T01"/>
    </source>
</evidence>